<dbReference type="CDD" id="cd09272">
    <property type="entry name" value="RNase_HI_RT_Ty1"/>
    <property type="match status" value="1"/>
</dbReference>
<dbReference type="SUPFAM" id="SSF53098">
    <property type="entry name" value="Ribonuclease H-like"/>
    <property type="match status" value="1"/>
</dbReference>
<dbReference type="AlphaFoldDB" id="A0AAW2K0X2"/>
<feature type="domain" description="Integrase catalytic" evidence="2">
    <location>
        <begin position="114"/>
        <end position="281"/>
    </location>
</feature>
<organism evidence="3">
    <name type="scientific">Sesamum radiatum</name>
    <name type="common">Black benniseed</name>
    <dbReference type="NCBI Taxonomy" id="300843"/>
    <lineage>
        <taxon>Eukaryota</taxon>
        <taxon>Viridiplantae</taxon>
        <taxon>Streptophyta</taxon>
        <taxon>Embryophyta</taxon>
        <taxon>Tracheophyta</taxon>
        <taxon>Spermatophyta</taxon>
        <taxon>Magnoliopsida</taxon>
        <taxon>eudicotyledons</taxon>
        <taxon>Gunneridae</taxon>
        <taxon>Pentapetalae</taxon>
        <taxon>asterids</taxon>
        <taxon>lamiids</taxon>
        <taxon>Lamiales</taxon>
        <taxon>Pedaliaceae</taxon>
        <taxon>Sesamum</taxon>
    </lineage>
</organism>
<dbReference type="Pfam" id="PF13976">
    <property type="entry name" value="gag_pre-integrs"/>
    <property type="match status" value="1"/>
</dbReference>
<accession>A0AAW2K0X2</accession>
<protein>
    <submittedName>
        <fullName evidence="3">Retrovirus-related Pol polyprotein from transposon TNT 1-94</fullName>
    </submittedName>
</protein>
<evidence type="ECO:0000256" key="1">
    <source>
        <dbReference type="SAM" id="MobiDB-lite"/>
    </source>
</evidence>
<dbReference type="PANTHER" id="PTHR11439">
    <property type="entry name" value="GAG-POL-RELATED RETROTRANSPOSON"/>
    <property type="match status" value="1"/>
</dbReference>
<evidence type="ECO:0000259" key="2">
    <source>
        <dbReference type="PROSITE" id="PS50994"/>
    </source>
</evidence>
<dbReference type="EMBL" id="JACGWJ010000030">
    <property type="protein sequence ID" value="KAL0300530.1"/>
    <property type="molecule type" value="Genomic_DNA"/>
</dbReference>
<dbReference type="PANTHER" id="PTHR11439:SF486">
    <property type="entry name" value="RLK (RECEPTOR-LIKE KINASE) PROTEIN, PUTATIVE-RELATED"/>
    <property type="match status" value="1"/>
</dbReference>
<dbReference type="Pfam" id="PF07727">
    <property type="entry name" value="RVT_2"/>
    <property type="match status" value="1"/>
</dbReference>
<dbReference type="GO" id="GO:0003676">
    <property type="term" value="F:nucleic acid binding"/>
    <property type="evidence" value="ECO:0007669"/>
    <property type="project" value="InterPro"/>
</dbReference>
<dbReference type="InterPro" id="IPR012337">
    <property type="entry name" value="RNaseH-like_sf"/>
</dbReference>
<name>A0AAW2K0X2_SESRA</name>
<dbReference type="SUPFAM" id="SSF56672">
    <property type="entry name" value="DNA/RNA polymerases"/>
    <property type="match status" value="1"/>
</dbReference>
<reference evidence="3" key="2">
    <citation type="journal article" date="2024" name="Plant">
        <title>Genomic evolution and insights into agronomic trait innovations of Sesamum species.</title>
        <authorList>
            <person name="Miao H."/>
            <person name="Wang L."/>
            <person name="Qu L."/>
            <person name="Liu H."/>
            <person name="Sun Y."/>
            <person name="Le M."/>
            <person name="Wang Q."/>
            <person name="Wei S."/>
            <person name="Zheng Y."/>
            <person name="Lin W."/>
            <person name="Duan Y."/>
            <person name="Cao H."/>
            <person name="Xiong S."/>
            <person name="Wang X."/>
            <person name="Wei L."/>
            <person name="Li C."/>
            <person name="Ma Q."/>
            <person name="Ju M."/>
            <person name="Zhao R."/>
            <person name="Li G."/>
            <person name="Mu C."/>
            <person name="Tian Q."/>
            <person name="Mei H."/>
            <person name="Zhang T."/>
            <person name="Gao T."/>
            <person name="Zhang H."/>
        </authorList>
    </citation>
    <scope>NUCLEOTIDE SEQUENCE</scope>
    <source>
        <strain evidence="3">G02</strain>
    </source>
</reference>
<dbReference type="InterPro" id="IPR043502">
    <property type="entry name" value="DNA/RNA_pol_sf"/>
</dbReference>
<dbReference type="InterPro" id="IPR025724">
    <property type="entry name" value="GAG-pre-integrase_dom"/>
</dbReference>
<feature type="region of interest" description="Disordered" evidence="1">
    <location>
        <begin position="433"/>
        <end position="457"/>
    </location>
</feature>
<dbReference type="Gene3D" id="3.30.420.10">
    <property type="entry name" value="Ribonuclease H-like superfamily/Ribonuclease H"/>
    <property type="match status" value="1"/>
</dbReference>
<gene>
    <name evidence="3" type="ORF">Sradi_6329800</name>
</gene>
<dbReference type="Pfam" id="PF00665">
    <property type="entry name" value="rve"/>
    <property type="match status" value="1"/>
</dbReference>
<reference evidence="3" key="1">
    <citation type="submission" date="2020-06" db="EMBL/GenBank/DDBJ databases">
        <authorList>
            <person name="Li T."/>
            <person name="Hu X."/>
            <person name="Zhang T."/>
            <person name="Song X."/>
            <person name="Zhang H."/>
            <person name="Dai N."/>
            <person name="Sheng W."/>
            <person name="Hou X."/>
            <person name="Wei L."/>
        </authorList>
    </citation>
    <scope>NUCLEOTIDE SEQUENCE</scope>
    <source>
        <strain evidence="3">G02</strain>
        <tissue evidence="3">Leaf</tissue>
    </source>
</reference>
<evidence type="ECO:0000313" key="3">
    <source>
        <dbReference type="EMBL" id="KAL0300530.1"/>
    </source>
</evidence>
<dbReference type="InterPro" id="IPR036397">
    <property type="entry name" value="RNaseH_sf"/>
</dbReference>
<dbReference type="InterPro" id="IPR001584">
    <property type="entry name" value="Integrase_cat-core"/>
</dbReference>
<dbReference type="GO" id="GO:0015074">
    <property type="term" value="P:DNA integration"/>
    <property type="evidence" value="ECO:0007669"/>
    <property type="project" value="InterPro"/>
</dbReference>
<sequence length="1080" mass="123248">MNKDSIEYLYLTTYKTGLKQVLERMRAYTPGLYGTLISSVETHSITNPKLVDQSTFTLWHDRLGHPGKTMMYRIIENSNGHPLKDLKFLVKGDFICSACSLGKLITKPSMTKVNLESPMFLERIQGDICGPITPSCGPFKYFMVLIDASTRWSHVSLLSTRNVAFARLLAQIIKLRAHFPDYPIKRIRLDNAGEFTSKSFNDYCQSIGIVVEHPVAHVHTQNGLAESLIKRLQLIARPLLMRSKLPSSAWGHAILHAESLIRFRPTAYHKFSPLQLVSGREPNISHLKVFGCAVYVPIPPPQRTKMGPQRRLGIYVGFESPSIIKYLEPMTGDQFTARYLDCQFNETIFPVLGGEDKEIKRKDIAWNATSMSFLDPRTNDSELEVQRIIHLQNVANRLPDAFIDTKKVTKSHILAENVPARLEVPEVTLTQTKASESQIRRKRGRPLGSKDANPRKRKEHIVSINHDANVSTSNVSEDKIPEVILSEDPKRNEQDLDDSYEMSINYAHNSLGWYRKEIKMNDIFAYSVAVEIMDEDDNDPQTMEECQHRNDWKSWKKAIQDELDSLNKREVFGPIIPTPKSVKPVGYKWVFVRKRNEQNEVVRYKARLVAQGFTQKPGIDYTETYSPVVDATTLRFLISLSIIEQLKMQLMDVVTAYLYGSLDTDIYMRIPKGLKMPEALKSKPRHMYSIKLKRSLYGLKQSGRMWYNRLSEYLIKKGFCHNQISPCLFIKRTESGFVIIAVYVDDLNIIGSPEEIRQAADYLKSEFEMKDLGTTKYCLGLQFEHTKGGIFIHQSNYIEKVLKRFHMNNAHPLSTPMVVRSLDVNKDPFRPPTHNNEILGPEVPYLSAIGALMYLANNTRPDIAFSVNLLARYSSTPTKRHWNGVKHILRYLRGTSDMGLYFERHENAKETNLVGYSDAGYLSDPHKAISQSGYVFMYGGTAISWRSTKQTLVATSSNHAELIALYEAGRKCLWLRSLIHYVCESCGLEPIEKSPTVIYEDNTACIAQIKDGYIKGDRTKHISPKFFSTHELQVEGKVDVKQIPSSQNLADLFTKALPTKVFKQLVHNIGMRRLKDICLN</sequence>
<comment type="caution">
    <text evidence="3">The sequence shown here is derived from an EMBL/GenBank/DDBJ whole genome shotgun (WGS) entry which is preliminary data.</text>
</comment>
<dbReference type="InterPro" id="IPR013103">
    <property type="entry name" value="RVT_2"/>
</dbReference>
<proteinExistence type="predicted"/>
<dbReference type="PROSITE" id="PS50994">
    <property type="entry name" value="INTEGRASE"/>
    <property type="match status" value="1"/>
</dbReference>